<feature type="repeat" description="TPR" evidence="1">
    <location>
        <begin position="452"/>
        <end position="485"/>
    </location>
</feature>
<keyword evidence="4" id="KW-1185">Reference proteome</keyword>
<gene>
    <name evidence="3" type="ORF">HW561_20080</name>
</gene>
<accession>A0ABX2PV87</accession>
<sequence>MTEARIDRRLAAILVLDVVGYTRLMGRDEEGTLAALKHLRQTVIAPQVAAYRGRVVKTMGDGAITLFGSVVDAVNAAIAVQSVLTRSDEHHVAGEKIELRIGINLGDVILEGSDVYGDGINVAARLQTISPPGGVILSSGAYDQIKGKVAEEFASGGERQLKNVSQPIRTYFWPADTMVGITGEVQVQEFPDKPSIVVLPFDNMLGDPGQDYFADGIVEALTADLARIRAFFVIARNSAFAYKGSHKNVGQIGRELGVAYLLEGSVQRAAGRLRITVQLIETKTGAHLWAERYDGSEEDLFELQDRITEQVAGAILPSIQKAEIERVRRKPPESLGAYDYTMRGMRHVWMLDKDEAALALGLLNKGLEIDPNYPLALALSAWCWAQHSVYNWVTDIEAAKAKALEHAERAAALSSEDPLILAVLGTVHTFARNYDDARVLLERAINLDNNSAWAFSRLGWLEVYADRPKSALPHFERSIRLSPIDPMNFNNYVGIASAHQVTEEYAAAADFFRRALIERPTAHWIHRNLAPVLLAAGREREAMVSRVVLFSEFPDLTIKSYKEAMVFSSGALERISVFLRRLGVPER</sequence>
<dbReference type="SUPFAM" id="SSF52964">
    <property type="entry name" value="TolB, N-terminal domain"/>
    <property type="match status" value="1"/>
</dbReference>
<feature type="domain" description="Guanylate cyclase" evidence="2">
    <location>
        <begin position="12"/>
        <end position="127"/>
    </location>
</feature>
<keyword evidence="1" id="KW-0802">TPR repeat</keyword>
<dbReference type="Pfam" id="PF00211">
    <property type="entry name" value="Guanylate_cyc"/>
    <property type="match status" value="1"/>
</dbReference>
<dbReference type="PROSITE" id="PS50125">
    <property type="entry name" value="GUANYLATE_CYCLASE_2"/>
    <property type="match status" value="1"/>
</dbReference>
<reference evidence="3 4" key="1">
    <citation type="submission" date="2020-06" db="EMBL/GenBank/DDBJ databases">
        <authorList>
            <person name="Cao W.R."/>
        </authorList>
    </citation>
    <scope>NUCLEOTIDE SEQUENCE [LARGE SCALE GENOMIC DNA]</scope>
    <source>
        <strain evidence="3 4">B1Z28</strain>
    </source>
</reference>
<dbReference type="CDD" id="cd07302">
    <property type="entry name" value="CHD"/>
    <property type="match status" value="1"/>
</dbReference>
<protein>
    <recommendedName>
        <fullName evidence="2">Guanylate cyclase domain-containing protein</fullName>
    </recommendedName>
</protein>
<dbReference type="Gene3D" id="3.40.50.10070">
    <property type="entry name" value="TolB, N-terminal domain"/>
    <property type="match status" value="1"/>
</dbReference>
<dbReference type="SMART" id="SM00028">
    <property type="entry name" value="TPR"/>
    <property type="match status" value="3"/>
</dbReference>
<dbReference type="SUPFAM" id="SSF55073">
    <property type="entry name" value="Nucleotide cyclase"/>
    <property type="match status" value="1"/>
</dbReference>
<evidence type="ECO:0000313" key="4">
    <source>
        <dbReference type="Proteomes" id="UP000630805"/>
    </source>
</evidence>
<dbReference type="Gene3D" id="1.25.40.10">
    <property type="entry name" value="Tetratricopeptide repeat domain"/>
    <property type="match status" value="1"/>
</dbReference>
<dbReference type="PROSITE" id="PS50005">
    <property type="entry name" value="TPR"/>
    <property type="match status" value="1"/>
</dbReference>
<comment type="caution">
    <text evidence="3">The sequence shown here is derived from an EMBL/GenBank/DDBJ whole genome shotgun (WGS) entry which is preliminary data.</text>
</comment>
<dbReference type="Gene3D" id="3.30.70.1230">
    <property type="entry name" value="Nucleotide cyclase"/>
    <property type="match status" value="1"/>
</dbReference>
<dbReference type="SUPFAM" id="SSF48452">
    <property type="entry name" value="TPR-like"/>
    <property type="match status" value="1"/>
</dbReference>
<dbReference type="PANTHER" id="PTHR43081">
    <property type="entry name" value="ADENYLATE CYCLASE, TERMINAL-DIFFERENTIATION SPECIFIC-RELATED"/>
    <property type="match status" value="1"/>
</dbReference>
<dbReference type="EMBL" id="JABXWT010000018">
    <property type="protein sequence ID" value="NVO58095.1"/>
    <property type="molecule type" value="Genomic_DNA"/>
</dbReference>
<dbReference type="PANTHER" id="PTHR43081:SF19">
    <property type="entry name" value="PH-SENSITIVE ADENYLATE CYCLASE RV1264"/>
    <property type="match status" value="1"/>
</dbReference>
<name>A0ABX2PV87_9RHOB</name>
<evidence type="ECO:0000313" key="3">
    <source>
        <dbReference type="EMBL" id="NVO58095.1"/>
    </source>
</evidence>
<dbReference type="InterPro" id="IPR001054">
    <property type="entry name" value="A/G_cyclase"/>
</dbReference>
<dbReference type="InterPro" id="IPR019734">
    <property type="entry name" value="TPR_rpt"/>
</dbReference>
<dbReference type="InterPro" id="IPR029787">
    <property type="entry name" value="Nucleotide_cyclase"/>
</dbReference>
<dbReference type="InterPro" id="IPR011990">
    <property type="entry name" value="TPR-like_helical_dom_sf"/>
</dbReference>
<proteinExistence type="predicted"/>
<organism evidence="3 4">
    <name type="scientific">Ruegeria haliotis</name>
    <dbReference type="NCBI Taxonomy" id="2747601"/>
    <lineage>
        <taxon>Bacteria</taxon>
        <taxon>Pseudomonadati</taxon>
        <taxon>Pseudomonadota</taxon>
        <taxon>Alphaproteobacteria</taxon>
        <taxon>Rhodobacterales</taxon>
        <taxon>Roseobacteraceae</taxon>
        <taxon>Ruegeria</taxon>
    </lineage>
</organism>
<dbReference type="RefSeq" id="WP_176867142.1">
    <property type="nucleotide sequence ID" value="NZ_JABXWT010000018.1"/>
</dbReference>
<dbReference type="InterPro" id="IPR050697">
    <property type="entry name" value="Adenylyl/Guanylyl_Cyclase_3/4"/>
</dbReference>
<dbReference type="Proteomes" id="UP000630805">
    <property type="component" value="Unassembled WGS sequence"/>
</dbReference>
<evidence type="ECO:0000256" key="1">
    <source>
        <dbReference type="PROSITE-ProRule" id="PRU00339"/>
    </source>
</evidence>
<evidence type="ECO:0000259" key="2">
    <source>
        <dbReference type="PROSITE" id="PS50125"/>
    </source>
</evidence>